<evidence type="ECO:0000256" key="4">
    <source>
        <dbReference type="ARBA" id="ARBA00022737"/>
    </source>
</evidence>
<dbReference type="GO" id="GO:0120293">
    <property type="term" value="C:dynein axonemal particle"/>
    <property type="evidence" value="ECO:0007669"/>
    <property type="project" value="UniProtKB-SubCell"/>
</dbReference>
<evidence type="ECO:0000313" key="14">
    <source>
        <dbReference type="EMBL" id="CAH1244281.1"/>
    </source>
</evidence>
<dbReference type="GO" id="GO:0045503">
    <property type="term" value="F:dynein light chain binding"/>
    <property type="evidence" value="ECO:0007669"/>
    <property type="project" value="TreeGrafter"/>
</dbReference>
<feature type="region of interest" description="Disordered" evidence="13">
    <location>
        <begin position="296"/>
        <end position="355"/>
    </location>
</feature>
<evidence type="ECO:0000256" key="2">
    <source>
        <dbReference type="ARBA" id="ARBA00022490"/>
    </source>
</evidence>
<dbReference type="Gene3D" id="2.130.10.10">
    <property type="entry name" value="YVTN repeat-like/Quinoprotein amine dehydrogenase"/>
    <property type="match status" value="2"/>
</dbReference>
<dbReference type="PROSITE" id="PS50294">
    <property type="entry name" value="WD_REPEATS_REGION"/>
    <property type="match status" value="1"/>
</dbReference>
<dbReference type="SUPFAM" id="SSF50978">
    <property type="entry name" value="WD40 repeat-like"/>
    <property type="match status" value="1"/>
</dbReference>
<reference evidence="14" key="1">
    <citation type="submission" date="2022-01" db="EMBL/GenBank/DDBJ databases">
        <authorList>
            <person name="Braso-Vives M."/>
        </authorList>
    </citation>
    <scope>NUCLEOTIDE SEQUENCE</scope>
</reference>
<protein>
    <recommendedName>
        <fullName evidence="10">Dynein axonemal intermediate chain 4</fullName>
    </recommendedName>
    <alternativeName>
        <fullName evidence="11">WD repeat-containing protein 78</fullName>
    </alternativeName>
</protein>
<evidence type="ECO:0000256" key="6">
    <source>
        <dbReference type="ARBA" id="ARBA00023069"/>
    </source>
</evidence>
<feature type="repeat" description="WD" evidence="12">
    <location>
        <begin position="689"/>
        <end position="722"/>
    </location>
</feature>
<evidence type="ECO:0000256" key="11">
    <source>
        <dbReference type="ARBA" id="ARBA00041557"/>
    </source>
</evidence>
<dbReference type="GO" id="GO:0003341">
    <property type="term" value="P:cilium movement"/>
    <property type="evidence" value="ECO:0007669"/>
    <property type="project" value="TreeGrafter"/>
</dbReference>
<dbReference type="InterPro" id="IPR001680">
    <property type="entry name" value="WD40_rpt"/>
</dbReference>
<dbReference type="FunFam" id="2.130.10.10:FF:001248">
    <property type="entry name" value="WD repeat domain 78"/>
    <property type="match status" value="1"/>
</dbReference>
<proteinExistence type="predicted"/>
<keyword evidence="7" id="KW-0206">Cytoskeleton</keyword>
<dbReference type="AlphaFoldDB" id="A0A8J9YZ36"/>
<keyword evidence="15" id="KW-1185">Reference proteome</keyword>
<evidence type="ECO:0000313" key="15">
    <source>
        <dbReference type="Proteomes" id="UP000838412"/>
    </source>
</evidence>
<comment type="subcellular location">
    <subcellularLocation>
        <location evidence="1">Cytoplasm</location>
        <location evidence="1">Cytoskeleton</location>
        <location evidence="1">Flagellum axoneme</location>
    </subcellularLocation>
    <subcellularLocation>
        <location evidence="9">Dynein axonemal particle</location>
    </subcellularLocation>
</comment>
<dbReference type="SMART" id="SM00320">
    <property type="entry name" value="WD40"/>
    <property type="match status" value="5"/>
</dbReference>
<evidence type="ECO:0000256" key="1">
    <source>
        <dbReference type="ARBA" id="ARBA00004611"/>
    </source>
</evidence>
<dbReference type="PROSITE" id="PS50082">
    <property type="entry name" value="WD_REPEATS_2"/>
    <property type="match status" value="1"/>
</dbReference>
<feature type="compositionally biased region" description="Polar residues" evidence="13">
    <location>
        <begin position="331"/>
        <end position="341"/>
    </location>
</feature>
<dbReference type="Pfam" id="PF00400">
    <property type="entry name" value="WD40"/>
    <property type="match status" value="1"/>
</dbReference>
<evidence type="ECO:0000256" key="12">
    <source>
        <dbReference type="PROSITE-ProRule" id="PRU00221"/>
    </source>
</evidence>
<dbReference type="GO" id="GO:0005858">
    <property type="term" value="C:axonemal dynein complex"/>
    <property type="evidence" value="ECO:0007669"/>
    <property type="project" value="TreeGrafter"/>
</dbReference>
<sequence length="850" mass="91796">MSASAKGRSKAPSMAGGAPQKSMLRSTFQHTKSSMMVGSTRSQVAGSSSKKSVVLDDGKGGVTQRSKGPNVVVLDDAGNDVTPQPLLAVDPNAPHHTQSKLFGQGGTDSSSVGTPTDFMSQASIYQTGTGTASVFGAPFSRSVMGSVSRISGQSTATDQSFGDEISEAGSHDLAPGLSSVKTRREEVKEVLTEADLDLSVPIRLTESDTIWILDLVGTCVANDSENADGIRARNEKYKELCKNRVGNDRYMERGMQTFNDAPKNKEVQAEKVELIDTGINASEWDMHDTYQDLAAKDKEKSGEADADQDLISRPTSKKADLEETSVEGSMRQGSALSGQSGRESRASLMGSSMQVSQFEIAETPAPPTLPEKDGTVDGVIDDADHPLLKTESLQHDLFVMERVVVQNIFQPKQAAYRGMDELTDVDREVPDEPPPTAGSMSITQMGPNLERLWIYHCELTDGRNVSCLSWNKANPDLIAVGYGQFGFNDQKGGLACCWSLKNPKYPERVYHCASGVVSMDFSYQNPSLLAVGLYDGTVAIYNVRSQEDSPVLDSFQSGQDHVKNSENAGKHSAPVWQLKWVERDRGAHGDERGEVLVSVSADGRVVQWSIRKGLEASDLMKLKRTAVKQTGAGKGKEGSKKSEGLIFRFAPGLCFDFSAKDPNIYLAGTEEGHIHKCSCSYNEQYLDSYAGHTGPIYKITWSPFAPDIFLSCSADWSVRLWSHDMTSPAINFFSSTRSVYDVCWSPSSSTVFGCVNEGAVEIWDLSVSTLDPIIVNVPNPGIKLSCISFTLNSDCVLVGASDGQVTVYKLKCMQPTPDNQGGALRDIIQATMASQLQSSGKAGKKKGSGE</sequence>
<evidence type="ECO:0000256" key="7">
    <source>
        <dbReference type="ARBA" id="ARBA00023212"/>
    </source>
</evidence>
<keyword evidence="8" id="KW-0966">Cell projection</keyword>
<feature type="compositionally biased region" description="Polar residues" evidence="13">
    <location>
        <begin position="23"/>
        <end position="51"/>
    </location>
</feature>
<dbReference type="PANTHER" id="PTHR12442">
    <property type="entry name" value="DYNEIN INTERMEDIATE CHAIN"/>
    <property type="match status" value="1"/>
</dbReference>
<evidence type="ECO:0000256" key="5">
    <source>
        <dbReference type="ARBA" id="ARBA00022846"/>
    </source>
</evidence>
<dbReference type="EMBL" id="OV696698">
    <property type="protein sequence ID" value="CAH1244281.1"/>
    <property type="molecule type" value="Genomic_DNA"/>
</dbReference>
<evidence type="ECO:0000256" key="10">
    <source>
        <dbReference type="ARBA" id="ARBA00040002"/>
    </source>
</evidence>
<keyword evidence="4" id="KW-0677">Repeat</keyword>
<evidence type="ECO:0000256" key="9">
    <source>
        <dbReference type="ARBA" id="ARBA00024190"/>
    </source>
</evidence>
<keyword evidence="5" id="KW-0282">Flagellum</keyword>
<dbReference type="OrthoDB" id="10259804at2759"/>
<dbReference type="InterPro" id="IPR050687">
    <property type="entry name" value="Dynein_IC"/>
</dbReference>
<evidence type="ECO:0000256" key="8">
    <source>
        <dbReference type="ARBA" id="ARBA00023273"/>
    </source>
</evidence>
<keyword evidence="6" id="KW-0969">Cilium</keyword>
<feature type="region of interest" description="Disordered" evidence="13">
    <location>
        <begin position="1"/>
        <end position="72"/>
    </location>
</feature>
<organism evidence="14 15">
    <name type="scientific">Branchiostoma lanceolatum</name>
    <name type="common">Common lancelet</name>
    <name type="synonym">Amphioxus lanceolatum</name>
    <dbReference type="NCBI Taxonomy" id="7740"/>
    <lineage>
        <taxon>Eukaryota</taxon>
        <taxon>Metazoa</taxon>
        <taxon>Chordata</taxon>
        <taxon>Cephalochordata</taxon>
        <taxon>Leptocardii</taxon>
        <taxon>Amphioxiformes</taxon>
        <taxon>Branchiostomatidae</taxon>
        <taxon>Branchiostoma</taxon>
    </lineage>
</organism>
<dbReference type="InterPro" id="IPR036322">
    <property type="entry name" value="WD40_repeat_dom_sf"/>
</dbReference>
<dbReference type="PANTHER" id="PTHR12442:SF12">
    <property type="entry name" value="DYNEIN AXONEMAL INTERMEDIATE CHAIN 4"/>
    <property type="match status" value="1"/>
</dbReference>
<dbReference type="InterPro" id="IPR015943">
    <property type="entry name" value="WD40/YVTN_repeat-like_dom_sf"/>
</dbReference>
<dbReference type="Proteomes" id="UP000838412">
    <property type="component" value="Chromosome 13"/>
</dbReference>
<name>A0A8J9YZ36_BRALA</name>
<evidence type="ECO:0000256" key="13">
    <source>
        <dbReference type="SAM" id="MobiDB-lite"/>
    </source>
</evidence>
<gene>
    <name evidence="14" type="primary">WDR78</name>
    <name evidence="14" type="ORF">BLAG_LOCUS6956</name>
</gene>
<keyword evidence="2" id="KW-0963">Cytoplasm</keyword>
<keyword evidence="3 12" id="KW-0853">WD repeat</keyword>
<accession>A0A8J9YZ36</accession>
<evidence type="ECO:0000256" key="3">
    <source>
        <dbReference type="ARBA" id="ARBA00022574"/>
    </source>
</evidence>
<dbReference type="GO" id="GO:0045504">
    <property type="term" value="F:dynein heavy chain binding"/>
    <property type="evidence" value="ECO:0007669"/>
    <property type="project" value="TreeGrafter"/>
</dbReference>